<proteinExistence type="predicted"/>
<comment type="caution">
    <text evidence="2">The sequence shown here is derived from an EMBL/GenBank/DDBJ whole genome shotgun (WGS) entry which is preliminary data.</text>
</comment>
<dbReference type="EMBL" id="SWLB01000024">
    <property type="protein sequence ID" value="KAF3322884.1"/>
    <property type="molecule type" value="Genomic_DNA"/>
</dbReference>
<gene>
    <name evidence="2" type="ORF">FCM35_KLT12873</name>
</gene>
<feature type="domain" description="DUF6598" evidence="1">
    <location>
        <begin position="169"/>
        <end position="297"/>
    </location>
</feature>
<dbReference type="InterPro" id="IPR046533">
    <property type="entry name" value="DUF6598"/>
</dbReference>
<evidence type="ECO:0000313" key="2">
    <source>
        <dbReference type="EMBL" id="KAF3322884.1"/>
    </source>
</evidence>
<evidence type="ECO:0000313" key="3">
    <source>
        <dbReference type="Proteomes" id="UP000623129"/>
    </source>
</evidence>
<organism evidence="2 3">
    <name type="scientific">Carex littledalei</name>
    <dbReference type="NCBI Taxonomy" id="544730"/>
    <lineage>
        <taxon>Eukaryota</taxon>
        <taxon>Viridiplantae</taxon>
        <taxon>Streptophyta</taxon>
        <taxon>Embryophyta</taxon>
        <taxon>Tracheophyta</taxon>
        <taxon>Spermatophyta</taxon>
        <taxon>Magnoliopsida</taxon>
        <taxon>Liliopsida</taxon>
        <taxon>Poales</taxon>
        <taxon>Cyperaceae</taxon>
        <taxon>Cyperoideae</taxon>
        <taxon>Cariceae</taxon>
        <taxon>Carex</taxon>
        <taxon>Carex subgen. Euthyceras</taxon>
    </lineage>
</organism>
<dbReference type="OrthoDB" id="698265at2759"/>
<evidence type="ECO:0000259" key="1">
    <source>
        <dbReference type="Pfam" id="PF20241"/>
    </source>
</evidence>
<protein>
    <recommendedName>
        <fullName evidence="1">DUF6598 domain-containing protein</fullName>
    </recommendedName>
</protein>
<dbReference type="AlphaFoldDB" id="A0A833QHK7"/>
<dbReference type="Proteomes" id="UP000623129">
    <property type="component" value="Unassembled WGS sequence"/>
</dbReference>
<keyword evidence="3" id="KW-1185">Reference proteome</keyword>
<accession>A0A833QHK7</accession>
<dbReference type="Pfam" id="PF20241">
    <property type="entry name" value="DUF6598"/>
    <property type="match status" value="1"/>
</dbReference>
<reference evidence="2" key="1">
    <citation type="submission" date="2020-01" db="EMBL/GenBank/DDBJ databases">
        <title>Genome sequence of Kobresia littledalei, the first chromosome-level genome in the family Cyperaceae.</title>
        <authorList>
            <person name="Qu G."/>
        </authorList>
    </citation>
    <scope>NUCLEOTIDE SEQUENCE</scope>
    <source>
        <strain evidence="2">C.B.Clarke</strain>
        <tissue evidence="2">Leaf</tissue>
    </source>
</reference>
<sequence>MGFKNNDWSYYLIDEDEDEHEDEMFISPKVYINGEKHVVLTHDLFEVFSVRFIDHSNRYISGNMSIELKNGNYYLFQSNKEDSRVSSIEVDSQGYAILTPDLQCPLDTTVFIDFYSHLEKLKGEVEVLRTLGKKKQKRLNKNKNMNLPLWDNRYEKQGQTLWNRFLNPIGRLMCKQVMTQAGPIEISYAAIYDAVEALVDITLSNWRVGGVEEPIKLYGIVTAKNSMIRSSCAKSILFQRDQAMSQYICVHPSMGDILLPLSRRKVVVPHNAALQVYIEIWQSLIGTEDKMIANDEVEVKLQPSQTFGNVIRTKDSMVIKAEGFDIQVKIKWLLELKKK</sequence>
<name>A0A833QHK7_9POAL</name>